<name>X1J3U3_9ZZZZ</name>
<accession>X1J3U3</accession>
<feature type="non-terminal residue" evidence="2">
    <location>
        <position position="1"/>
    </location>
</feature>
<protein>
    <submittedName>
        <fullName evidence="2">Uncharacterized protein</fullName>
    </submittedName>
</protein>
<gene>
    <name evidence="2" type="ORF">S03H2_45689</name>
</gene>
<keyword evidence="1" id="KW-0812">Transmembrane</keyword>
<comment type="caution">
    <text evidence="2">The sequence shown here is derived from an EMBL/GenBank/DDBJ whole genome shotgun (WGS) entry which is preliminary data.</text>
</comment>
<feature type="transmembrane region" description="Helical" evidence="1">
    <location>
        <begin position="169"/>
        <end position="189"/>
    </location>
</feature>
<feature type="non-terminal residue" evidence="2">
    <location>
        <position position="268"/>
    </location>
</feature>
<sequence length="268" mass="31272">ELNSLEIYIYNKVNFDFGEIDAEFSSPFFKIEKNFSLGPNEKENFSVQLNKEDFKELMAGFYTLKAKINVQDKKVDAEGIIKFVEKDILTTTKKEYGFIIYTQIIKKVNEGNVLVKSETVIKKNIISRLFTSFSPEPDSVDRSGFKIYYTWSKEIKPGETLEIIVKTNWLFPLLVILFIVAIVLLAKQYSKTHLILRKKVTFVKAKGGEFALKVSIFAHAKKYVERVSVIDRLPPLVKIYEKFGKEEPNRVDEKNRRLEWNFEKLEAW</sequence>
<organism evidence="2">
    <name type="scientific">marine sediment metagenome</name>
    <dbReference type="NCBI Taxonomy" id="412755"/>
    <lineage>
        <taxon>unclassified sequences</taxon>
        <taxon>metagenomes</taxon>
        <taxon>ecological metagenomes</taxon>
    </lineage>
</organism>
<proteinExistence type="predicted"/>
<keyword evidence="1" id="KW-1133">Transmembrane helix</keyword>
<reference evidence="2" key="1">
    <citation type="journal article" date="2014" name="Front. Microbiol.">
        <title>High frequency of phylogenetically diverse reductive dehalogenase-homologous genes in deep subseafloor sedimentary metagenomes.</title>
        <authorList>
            <person name="Kawai M."/>
            <person name="Futagami T."/>
            <person name="Toyoda A."/>
            <person name="Takaki Y."/>
            <person name="Nishi S."/>
            <person name="Hori S."/>
            <person name="Arai W."/>
            <person name="Tsubouchi T."/>
            <person name="Morono Y."/>
            <person name="Uchiyama I."/>
            <person name="Ito T."/>
            <person name="Fujiyama A."/>
            <person name="Inagaki F."/>
            <person name="Takami H."/>
        </authorList>
    </citation>
    <scope>NUCLEOTIDE SEQUENCE</scope>
    <source>
        <strain evidence="2">Expedition CK06-06</strain>
    </source>
</reference>
<evidence type="ECO:0000256" key="1">
    <source>
        <dbReference type="SAM" id="Phobius"/>
    </source>
</evidence>
<evidence type="ECO:0000313" key="2">
    <source>
        <dbReference type="EMBL" id="GAH72989.1"/>
    </source>
</evidence>
<keyword evidence="1" id="KW-0472">Membrane</keyword>
<dbReference type="AlphaFoldDB" id="X1J3U3"/>
<dbReference type="EMBL" id="BARU01028642">
    <property type="protein sequence ID" value="GAH72989.1"/>
    <property type="molecule type" value="Genomic_DNA"/>
</dbReference>